<dbReference type="AlphaFoldDB" id="A0A2T1GMQ8"/>
<proteinExistence type="predicted"/>
<comment type="caution">
    <text evidence="1">The sequence shown here is derived from an EMBL/GenBank/DDBJ whole genome shotgun (WGS) entry which is preliminary data.</text>
</comment>
<organism evidence="1 2">
    <name type="scientific">Chamaesiphon polymorphus CCALA 037</name>
    <dbReference type="NCBI Taxonomy" id="2107692"/>
    <lineage>
        <taxon>Bacteria</taxon>
        <taxon>Bacillati</taxon>
        <taxon>Cyanobacteriota</taxon>
        <taxon>Cyanophyceae</taxon>
        <taxon>Gomontiellales</taxon>
        <taxon>Chamaesiphonaceae</taxon>
        <taxon>Chamaesiphon</taxon>
    </lineage>
</organism>
<gene>
    <name evidence="1" type="ORF">C7B77_01875</name>
</gene>
<evidence type="ECO:0000313" key="1">
    <source>
        <dbReference type="EMBL" id="PSB59163.1"/>
    </source>
</evidence>
<keyword evidence="2" id="KW-1185">Reference proteome</keyword>
<protein>
    <submittedName>
        <fullName evidence="1">Uncharacterized protein</fullName>
    </submittedName>
</protein>
<reference evidence="1 2" key="1">
    <citation type="submission" date="2018-03" db="EMBL/GenBank/DDBJ databases">
        <title>The ancient ancestry and fast evolution of plastids.</title>
        <authorList>
            <person name="Moore K.R."/>
            <person name="Magnabosco C."/>
            <person name="Momper L."/>
            <person name="Gold D.A."/>
            <person name="Bosak T."/>
            <person name="Fournier G.P."/>
        </authorList>
    </citation>
    <scope>NUCLEOTIDE SEQUENCE [LARGE SCALE GENOMIC DNA]</scope>
    <source>
        <strain evidence="1 2">CCALA 037</strain>
    </source>
</reference>
<accession>A0A2T1GMQ8</accession>
<name>A0A2T1GMQ8_9CYAN</name>
<dbReference type="Proteomes" id="UP000238937">
    <property type="component" value="Unassembled WGS sequence"/>
</dbReference>
<evidence type="ECO:0000313" key="2">
    <source>
        <dbReference type="Proteomes" id="UP000238937"/>
    </source>
</evidence>
<sequence>MGVTNLIYGPFYRIEANEEVVKSQVQNKELWGKVSRNFYQSPYPKVKAYTKWIGGELAKGIVFTTDVAPDANAPPGWALWSGDREGIIIDGDYAKIKVVEIDYYP</sequence>
<dbReference type="EMBL" id="PVWO01000012">
    <property type="protein sequence ID" value="PSB59163.1"/>
    <property type="molecule type" value="Genomic_DNA"/>
</dbReference>